<dbReference type="CDD" id="cd07487">
    <property type="entry name" value="Peptidases_S8_1"/>
    <property type="match status" value="1"/>
</dbReference>
<feature type="active site" description="Charge relay system" evidence="5 6">
    <location>
        <position position="148"/>
    </location>
</feature>
<feature type="active site" description="Charge relay system" evidence="5 6">
    <location>
        <position position="372"/>
    </location>
</feature>
<protein>
    <submittedName>
        <fullName evidence="9">S8 family peptidase</fullName>
    </submittedName>
</protein>
<evidence type="ECO:0000256" key="3">
    <source>
        <dbReference type="ARBA" id="ARBA00022801"/>
    </source>
</evidence>
<dbReference type="PANTHER" id="PTHR43806:SF65">
    <property type="entry name" value="SERINE PROTEASE APRX"/>
    <property type="match status" value="1"/>
</dbReference>
<dbReference type="InterPro" id="IPR050131">
    <property type="entry name" value="Peptidase_S8_subtilisin-like"/>
</dbReference>
<dbReference type="PROSITE" id="PS00136">
    <property type="entry name" value="SUBTILASE_ASP"/>
    <property type="match status" value="1"/>
</dbReference>
<dbReference type="Gene3D" id="3.40.50.200">
    <property type="entry name" value="Peptidase S8/S53 domain"/>
    <property type="match status" value="1"/>
</dbReference>
<dbReference type="PROSITE" id="PS51892">
    <property type="entry name" value="SUBTILASE"/>
    <property type="match status" value="1"/>
</dbReference>
<evidence type="ECO:0000256" key="6">
    <source>
        <dbReference type="PROSITE-ProRule" id="PRU01240"/>
    </source>
</evidence>
<keyword evidence="2 6" id="KW-0645">Protease</keyword>
<dbReference type="Pfam" id="PF00082">
    <property type="entry name" value="Peptidase_S8"/>
    <property type="match status" value="1"/>
</dbReference>
<dbReference type="SUPFAM" id="SSF52743">
    <property type="entry name" value="Subtilisin-like"/>
    <property type="match status" value="1"/>
</dbReference>
<keyword evidence="10" id="KW-1185">Reference proteome</keyword>
<keyword evidence="4 6" id="KW-0720">Serine protease</keyword>
<dbReference type="GO" id="GO:0006508">
    <property type="term" value="P:proteolysis"/>
    <property type="evidence" value="ECO:0007669"/>
    <property type="project" value="UniProtKB-KW"/>
</dbReference>
<comment type="caution">
    <text evidence="9">The sequence shown here is derived from an EMBL/GenBank/DDBJ whole genome shotgun (WGS) entry which is preliminary data.</text>
</comment>
<dbReference type="PROSITE" id="PS00137">
    <property type="entry name" value="SUBTILASE_HIS"/>
    <property type="match status" value="1"/>
</dbReference>
<feature type="active site" description="Charge relay system" evidence="5 6">
    <location>
        <position position="180"/>
    </location>
</feature>
<evidence type="ECO:0000259" key="8">
    <source>
        <dbReference type="Pfam" id="PF00082"/>
    </source>
</evidence>
<feature type="domain" description="Peptidase S8/S53" evidence="8">
    <location>
        <begin position="139"/>
        <end position="418"/>
    </location>
</feature>
<evidence type="ECO:0000256" key="5">
    <source>
        <dbReference type="PIRSR" id="PIRSR615500-1"/>
    </source>
</evidence>
<dbReference type="InterPro" id="IPR022398">
    <property type="entry name" value="Peptidase_S8_His-AS"/>
</dbReference>
<dbReference type="InterPro" id="IPR000209">
    <property type="entry name" value="Peptidase_S8/S53_dom"/>
</dbReference>
<evidence type="ECO:0000256" key="4">
    <source>
        <dbReference type="ARBA" id="ARBA00022825"/>
    </source>
</evidence>
<dbReference type="InterPro" id="IPR023827">
    <property type="entry name" value="Peptidase_S8_Asp-AS"/>
</dbReference>
<comment type="similarity">
    <text evidence="1 6 7">Belongs to the peptidase S8 family.</text>
</comment>
<keyword evidence="3 6" id="KW-0378">Hydrolase</keyword>
<dbReference type="PROSITE" id="PS00138">
    <property type="entry name" value="SUBTILASE_SER"/>
    <property type="match status" value="1"/>
</dbReference>
<dbReference type="AlphaFoldDB" id="A0A926NH32"/>
<organism evidence="9 10">
    <name type="scientific">Metabacillus arenae</name>
    <dbReference type="NCBI Taxonomy" id="2771434"/>
    <lineage>
        <taxon>Bacteria</taxon>
        <taxon>Bacillati</taxon>
        <taxon>Bacillota</taxon>
        <taxon>Bacilli</taxon>
        <taxon>Bacillales</taxon>
        <taxon>Bacillaceae</taxon>
        <taxon>Metabacillus</taxon>
    </lineage>
</organism>
<dbReference type="RefSeq" id="WP_191158263.1">
    <property type="nucleotide sequence ID" value="NZ_JACXAI010000011.1"/>
</dbReference>
<evidence type="ECO:0000256" key="1">
    <source>
        <dbReference type="ARBA" id="ARBA00011073"/>
    </source>
</evidence>
<dbReference type="InterPro" id="IPR023828">
    <property type="entry name" value="Peptidase_S8_Ser-AS"/>
</dbReference>
<gene>
    <name evidence="9" type="ORF">IC621_10560</name>
</gene>
<accession>A0A926NH32</accession>
<dbReference type="Proteomes" id="UP000626844">
    <property type="component" value="Unassembled WGS sequence"/>
</dbReference>
<dbReference type="InterPro" id="IPR036852">
    <property type="entry name" value="Peptidase_S8/S53_dom_sf"/>
</dbReference>
<name>A0A926NH32_9BACI</name>
<evidence type="ECO:0000256" key="2">
    <source>
        <dbReference type="ARBA" id="ARBA00022670"/>
    </source>
</evidence>
<evidence type="ECO:0000313" key="9">
    <source>
        <dbReference type="EMBL" id="MBD1380670.1"/>
    </source>
</evidence>
<reference evidence="9" key="1">
    <citation type="submission" date="2020-09" db="EMBL/GenBank/DDBJ databases">
        <title>A novel bacterium of genus Bacillus, isolated from South China Sea.</title>
        <authorList>
            <person name="Huang H."/>
            <person name="Mo K."/>
            <person name="Hu Y."/>
        </authorList>
    </citation>
    <scope>NUCLEOTIDE SEQUENCE</scope>
    <source>
        <strain evidence="9">IB182487</strain>
    </source>
</reference>
<evidence type="ECO:0000256" key="7">
    <source>
        <dbReference type="RuleBase" id="RU003355"/>
    </source>
</evidence>
<dbReference type="EMBL" id="JACXAI010000011">
    <property type="protein sequence ID" value="MBD1380670.1"/>
    <property type="molecule type" value="Genomic_DNA"/>
</dbReference>
<dbReference type="GO" id="GO:0004252">
    <property type="term" value="F:serine-type endopeptidase activity"/>
    <property type="evidence" value="ECO:0007669"/>
    <property type="project" value="UniProtKB-UniRule"/>
</dbReference>
<dbReference type="PANTHER" id="PTHR43806">
    <property type="entry name" value="PEPTIDASE S8"/>
    <property type="match status" value="1"/>
</dbReference>
<sequence length="429" mass="46140">MLGFSIIQLVRRMGHKLDSNIRREMVQHYHPFRSIPCFLHRPLEHFGKKTKKLPVVIEFEQDAFDHGLNDMKAAKCKALKQFPSISCCSTNLSIEKIEKLLENCSHIKKIYYDRKVTALLDAATPSTHSDQLIQSGLTGKDVTIAVIDTGIYPHSDLKERIIAFKDFINNKTDPYDDNGHGTHCAGDAAGNGISSGGKYQGPAPEANLVGVKVLDKMGSGSLSTVIAGIEWCIQNQSHYNIDILSLSLGASAQQSFEDDPVVKAVEKAWDKGLVVCAAAGNSGPSKETIGSPGISPKIITVGAADDLNTIDRSDDIAADFSSRGPTIDGLTKPDLLTPGVNIISLRAPNSFLDKTNAKGRVDANYFSLSGTSMATPICAGIVAQLLQKEPNLSPDQVKQRLASACDDLGLPPNVQGNGYLNAAKLTTNE</sequence>
<dbReference type="InterPro" id="IPR015500">
    <property type="entry name" value="Peptidase_S8_subtilisin-rel"/>
</dbReference>
<evidence type="ECO:0000313" key="10">
    <source>
        <dbReference type="Proteomes" id="UP000626844"/>
    </source>
</evidence>
<proteinExistence type="inferred from homology"/>
<dbReference type="PRINTS" id="PR00723">
    <property type="entry name" value="SUBTILISIN"/>
</dbReference>